<feature type="domain" description="Right handed beta helix" evidence="1">
    <location>
        <begin position="90"/>
        <end position="244"/>
    </location>
</feature>
<proteinExistence type="predicted"/>
<dbReference type="Pfam" id="PF13229">
    <property type="entry name" value="Beta_helix"/>
    <property type="match status" value="1"/>
</dbReference>
<dbReference type="GeneID" id="82205602"/>
<dbReference type="AlphaFoldDB" id="A0A1V1I1S5"/>
<organism evidence="2 3">
    <name type="scientific">Romboutsia ilealis</name>
    <dbReference type="NCBI Taxonomy" id="1115758"/>
    <lineage>
        <taxon>Bacteria</taxon>
        <taxon>Bacillati</taxon>
        <taxon>Bacillota</taxon>
        <taxon>Clostridia</taxon>
        <taxon>Peptostreptococcales</taxon>
        <taxon>Peptostreptococcaceae</taxon>
        <taxon>Romboutsia</taxon>
    </lineage>
</organism>
<dbReference type="InterPro" id="IPR011050">
    <property type="entry name" value="Pectin_lyase_fold/virulence"/>
</dbReference>
<dbReference type="InterPro" id="IPR022441">
    <property type="entry name" value="Para_beta_helix_rpt-2"/>
</dbReference>
<accession>A0A1V1I1S5</accession>
<dbReference type="KEGG" id="ril:CRIB_1568"/>
<dbReference type="SMART" id="SM00710">
    <property type="entry name" value="PbH1"/>
    <property type="match status" value="7"/>
</dbReference>
<dbReference type="Proteomes" id="UP000245622">
    <property type="component" value="Chromosome 1"/>
</dbReference>
<evidence type="ECO:0000313" key="3">
    <source>
        <dbReference type="Proteomes" id="UP000245622"/>
    </source>
</evidence>
<dbReference type="EMBL" id="LN555523">
    <property type="protein sequence ID" value="CED94175.1"/>
    <property type="molecule type" value="Genomic_DNA"/>
</dbReference>
<gene>
    <name evidence="2" type="ORF">CRIB_1568</name>
</gene>
<keyword evidence="3" id="KW-1185">Reference proteome</keyword>
<evidence type="ECO:0000313" key="2">
    <source>
        <dbReference type="EMBL" id="CED94175.1"/>
    </source>
</evidence>
<reference evidence="2 3" key="1">
    <citation type="submission" date="2014-04" db="EMBL/GenBank/DDBJ databases">
        <authorList>
            <person name="Hornung B.V."/>
        </authorList>
    </citation>
    <scope>NUCLEOTIDE SEQUENCE [LARGE SCALE GENOMIC DNA]</scope>
    <source>
        <strain evidence="2 3">CRIB</strain>
    </source>
</reference>
<dbReference type="InterPro" id="IPR039448">
    <property type="entry name" value="Beta_helix"/>
</dbReference>
<dbReference type="SUPFAM" id="SSF51126">
    <property type="entry name" value="Pectin lyase-like"/>
    <property type="match status" value="1"/>
</dbReference>
<evidence type="ECO:0000259" key="1">
    <source>
        <dbReference type="Pfam" id="PF13229"/>
    </source>
</evidence>
<dbReference type="NCBIfam" id="TIGR03804">
    <property type="entry name" value="para_beta_helix"/>
    <property type="match status" value="1"/>
</dbReference>
<protein>
    <submittedName>
        <fullName evidence="2">Para_beta_helix: parallel beta-helix repeat</fullName>
    </submittedName>
</protein>
<sequence>MNETDDILALFFNNTNLPFNFEDIYKKKLDDTIYLTENGFSEPVGIYDSKTRTAKLTKSIINKSLIIDIDNIILNGDNYSIGNDTLNIAILISKASKNITINYLKLNSYNVDVFIEPYCEDIKFNNCIFKGKNLGINTFLSKNLSIEYNHFLDNIGIMLYGCKNALIKSNHFSSNKKGLYLFENNNNCNIINNLFLDCIIGISIESKNCFNIISNNNFKNENNVLQQYCISILNSNHYNKITKNLMLFSHKFINYEVGSLSSKFIGVYIKGNKNTFNTISKNKIIFKNNKCNINNNYPNILIIGIGCYEYNSDVEISNNEIVITQNEFIMTKGSFQSVYLFNIYLSNHSNCTIKNNILNINENSTNLNSIDSLFEISNLVLDTNNKSIKIFCNEFEISKNNAINNDTVFKAFNLDLIDNNSDSDIKDNIFKIKSNNHGVIASINLWTENYGNKISYNKLIDIEGVSIILDSENIGNIIIYNTISCNDFAVVLNDENNSNIIKENSLSTIASSNILLVINNLNNSITENYIENEFLGIFIVTNNNNFNSITFNEFCNTSQDISIPKDSYNYIFNNTKYFIEDNK</sequence>
<dbReference type="InterPro" id="IPR012334">
    <property type="entry name" value="Pectin_lyas_fold"/>
</dbReference>
<dbReference type="InterPro" id="IPR006626">
    <property type="entry name" value="PbH1"/>
</dbReference>
<dbReference type="Gene3D" id="2.160.20.10">
    <property type="entry name" value="Single-stranded right-handed beta-helix, Pectin lyase-like"/>
    <property type="match status" value="1"/>
</dbReference>
<dbReference type="RefSeq" id="WP_180701717.1">
    <property type="nucleotide sequence ID" value="NZ_LN555523.1"/>
</dbReference>
<name>A0A1V1I1S5_9FIRM</name>